<gene>
    <name evidence="1" type="ORF">GA0061094_1085</name>
</gene>
<sequence length="129" mass="14828">MKSPKIQLFNAVFNNSLNLGYDTYDYLPGKDEEVPYPFVHVAGQVGSDVINNKQVITGNLSQTIHVWEMANNRVHFAEMIYNLEMALRRLAQLDNYYVRLVSLDSNEIFDNTTTDNLLHGVIQAEYRIT</sequence>
<dbReference type="EMBL" id="FMAU01000001">
    <property type="protein sequence ID" value="SCB87472.1"/>
    <property type="molecule type" value="Genomic_DNA"/>
</dbReference>
<evidence type="ECO:0000313" key="2">
    <source>
        <dbReference type="Proteomes" id="UP000181997"/>
    </source>
</evidence>
<name>A0A0V8HM64_9BACI</name>
<reference evidence="2" key="1">
    <citation type="submission" date="2016-08" db="EMBL/GenBank/DDBJ databases">
        <authorList>
            <person name="Varghese N."/>
            <person name="Submissions Spin"/>
        </authorList>
    </citation>
    <scope>NUCLEOTIDE SEQUENCE [LARGE SCALE GENOMIC DNA]</scope>
    <source>
        <strain evidence="2">SGD-1123</strain>
    </source>
</reference>
<dbReference type="RefSeq" id="WP_058297750.1">
    <property type="nucleotide sequence ID" value="NZ_FMAU01000001.1"/>
</dbReference>
<dbReference type="OrthoDB" id="1701539at2"/>
<organism evidence="1 2">
    <name type="scientific">[Bacillus] enclensis</name>
    <dbReference type="NCBI Taxonomy" id="1402860"/>
    <lineage>
        <taxon>Bacteria</taxon>
        <taxon>Bacillati</taxon>
        <taxon>Bacillota</taxon>
        <taxon>Bacilli</taxon>
        <taxon>Bacillales</taxon>
        <taxon>Bacillaceae</taxon>
        <taxon>Rossellomorea</taxon>
    </lineage>
</organism>
<dbReference type="InterPro" id="IPR053745">
    <property type="entry name" value="Viral_Tail_Comp_sf"/>
</dbReference>
<dbReference type="AlphaFoldDB" id="A0A0V8HM64"/>
<accession>A0A0V8HM64</accession>
<dbReference type="Proteomes" id="UP000181997">
    <property type="component" value="Unassembled WGS sequence"/>
</dbReference>
<protein>
    <recommendedName>
        <fullName evidence="3">DUF3168 domain-containing protein</fullName>
    </recommendedName>
</protein>
<dbReference type="Gene3D" id="3.30.2000.30">
    <property type="match status" value="1"/>
</dbReference>
<proteinExistence type="predicted"/>
<evidence type="ECO:0008006" key="3">
    <source>
        <dbReference type="Google" id="ProtNLM"/>
    </source>
</evidence>
<evidence type="ECO:0000313" key="1">
    <source>
        <dbReference type="EMBL" id="SCB87472.1"/>
    </source>
</evidence>
<keyword evidence="2" id="KW-1185">Reference proteome</keyword>